<sequence precursor="true">MSKHRKFHCRVALSNAVLTILFCLSMSLLSGCTGRSNERVAKHRSSKEVLGRWMSVRGSRGQDYTTKHVLDGEEFSARWVLTKHIGGSLKLQLKLPPEWNDMKVYDAVQSVFMEEDKQPWFYPIEDVFLEDLRRALLSKEEEVSIPNGTPDMAYFTNTLLKRRDYEYFIELTAEVIPDMD</sequence>
<gene>
    <name evidence="2" type="ORF">CA13_14460</name>
</gene>
<dbReference type="AlphaFoldDB" id="A0A5C5YYB0"/>
<feature type="chain" id="PRO_5022864236" description="Lipoprotein" evidence="1">
    <location>
        <begin position="31"/>
        <end position="180"/>
    </location>
</feature>
<dbReference type="Proteomes" id="UP000315010">
    <property type="component" value="Unassembled WGS sequence"/>
</dbReference>
<organism evidence="2 3">
    <name type="scientific">Novipirellula herctigrandis</name>
    <dbReference type="NCBI Taxonomy" id="2527986"/>
    <lineage>
        <taxon>Bacteria</taxon>
        <taxon>Pseudomonadati</taxon>
        <taxon>Planctomycetota</taxon>
        <taxon>Planctomycetia</taxon>
        <taxon>Pirellulales</taxon>
        <taxon>Pirellulaceae</taxon>
        <taxon>Novipirellula</taxon>
    </lineage>
</organism>
<evidence type="ECO:0000313" key="2">
    <source>
        <dbReference type="EMBL" id="TWT80034.1"/>
    </source>
</evidence>
<proteinExistence type="predicted"/>
<keyword evidence="1" id="KW-0732">Signal</keyword>
<dbReference type="EMBL" id="SJPJ01000001">
    <property type="protein sequence ID" value="TWT80034.1"/>
    <property type="molecule type" value="Genomic_DNA"/>
</dbReference>
<dbReference type="RefSeq" id="WP_146395135.1">
    <property type="nucleotide sequence ID" value="NZ_SJPJ01000001.1"/>
</dbReference>
<evidence type="ECO:0000313" key="3">
    <source>
        <dbReference type="Proteomes" id="UP000315010"/>
    </source>
</evidence>
<keyword evidence="3" id="KW-1185">Reference proteome</keyword>
<comment type="caution">
    <text evidence="2">The sequence shown here is derived from an EMBL/GenBank/DDBJ whole genome shotgun (WGS) entry which is preliminary data.</text>
</comment>
<reference evidence="2 3" key="1">
    <citation type="submission" date="2019-02" db="EMBL/GenBank/DDBJ databases">
        <title>Deep-cultivation of Planctomycetes and their phenomic and genomic characterization uncovers novel biology.</title>
        <authorList>
            <person name="Wiegand S."/>
            <person name="Jogler M."/>
            <person name="Boedeker C."/>
            <person name="Pinto D."/>
            <person name="Vollmers J."/>
            <person name="Rivas-Marin E."/>
            <person name="Kohn T."/>
            <person name="Peeters S.H."/>
            <person name="Heuer A."/>
            <person name="Rast P."/>
            <person name="Oberbeckmann S."/>
            <person name="Bunk B."/>
            <person name="Jeske O."/>
            <person name="Meyerdierks A."/>
            <person name="Storesund J.E."/>
            <person name="Kallscheuer N."/>
            <person name="Luecker S."/>
            <person name="Lage O.M."/>
            <person name="Pohl T."/>
            <person name="Merkel B.J."/>
            <person name="Hornburger P."/>
            <person name="Mueller R.-W."/>
            <person name="Bruemmer F."/>
            <person name="Labrenz M."/>
            <person name="Spormann A.M."/>
            <person name="Op Den Camp H."/>
            <person name="Overmann J."/>
            <person name="Amann R."/>
            <person name="Jetten M.S.M."/>
            <person name="Mascher T."/>
            <person name="Medema M.H."/>
            <person name="Devos D.P."/>
            <person name="Kaster A.-K."/>
            <person name="Ovreas L."/>
            <person name="Rohde M."/>
            <person name="Galperin M.Y."/>
            <person name="Jogler C."/>
        </authorList>
    </citation>
    <scope>NUCLEOTIDE SEQUENCE [LARGE SCALE GENOMIC DNA]</scope>
    <source>
        <strain evidence="2 3">CA13</strain>
    </source>
</reference>
<name>A0A5C5YYB0_9BACT</name>
<feature type="signal peptide" evidence="1">
    <location>
        <begin position="1"/>
        <end position="30"/>
    </location>
</feature>
<evidence type="ECO:0000256" key="1">
    <source>
        <dbReference type="SAM" id="SignalP"/>
    </source>
</evidence>
<accession>A0A5C5YYB0</accession>
<evidence type="ECO:0008006" key="4">
    <source>
        <dbReference type="Google" id="ProtNLM"/>
    </source>
</evidence>
<protein>
    <recommendedName>
        <fullName evidence="4">Lipoprotein</fullName>
    </recommendedName>
</protein>
<dbReference type="PROSITE" id="PS51257">
    <property type="entry name" value="PROKAR_LIPOPROTEIN"/>
    <property type="match status" value="1"/>
</dbReference>